<organism evidence="6 7">
    <name type="scientific">Halocaridina rubra</name>
    <name type="common">Hawaiian red shrimp</name>
    <dbReference type="NCBI Taxonomy" id="373956"/>
    <lineage>
        <taxon>Eukaryota</taxon>
        <taxon>Metazoa</taxon>
        <taxon>Ecdysozoa</taxon>
        <taxon>Arthropoda</taxon>
        <taxon>Crustacea</taxon>
        <taxon>Multicrustacea</taxon>
        <taxon>Malacostraca</taxon>
        <taxon>Eumalacostraca</taxon>
        <taxon>Eucarida</taxon>
        <taxon>Decapoda</taxon>
        <taxon>Pleocyemata</taxon>
        <taxon>Caridea</taxon>
        <taxon>Atyoidea</taxon>
        <taxon>Atyidae</taxon>
        <taxon>Halocaridina</taxon>
    </lineage>
</organism>
<evidence type="ECO:0000259" key="5">
    <source>
        <dbReference type="PROSITE" id="PS50871"/>
    </source>
</evidence>
<name>A0AAN8XT73_HALRR</name>
<gene>
    <name evidence="6" type="primary">C1QL4</name>
    <name evidence="6" type="ORF">SK128_001119</name>
</gene>
<keyword evidence="2" id="KW-0964">Secreted</keyword>
<dbReference type="PRINTS" id="PR00007">
    <property type="entry name" value="COMPLEMNTC1Q"/>
</dbReference>
<feature type="signal peptide" evidence="4">
    <location>
        <begin position="1"/>
        <end position="20"/>
    </location>
</feature>
<reference evidence="6 7" key="1">
    <citation type="submission" date="2023-11" db="EMBL/GenBank/DDBJ databases">
        <title>Halocaridina rubra genome assembly.</title>
        <authorList>
            <person name="Smith C."/>
        </authorList>
    </citation>
    <scope>NUCLEOTIDE SEQUENCE [LARGE SCALE GENOMIC DNA]</scope>
    <source>
        <strain evidence="6">EP-1</strain>
        <tissue evidence="6">Whole</tissue>
    </source>
</reference>
<dbReference type="InterPro" id="IPR050822">
    <property type="entry name" value="Cerebellin_Synaptic_Org"/>
</dbReference>
<dbReference type="PANTHER" id="PTHR22923:SF116">
    <property type="entry name" value="C1Q DOMAIN-CONTAINING PROTEIN"/>
    <property type="match status" value="1"/>
</dbReference>
<dbReference type="SMART" id="SM00110">
    <property type="entry name" value="C1Q"/>
    <property type="match status" value="1"/>
</dbReference>
<dbReference type="EMBL" id="JAXCGZ010001399">
    <property type="protein sequence ID" value="KAK7085258.1"/>
    <property type="molecule type" value="Genomic_DNA"/>
</dbReference>
<keyword evidence="7" id="KW-1185">Reference proteome</keyword>
<evidence type="ECO:0000313" key="6">
    <source>
        <dbReference type="EMBL" id="KAK7085258.1"/>
    </source>
</evidence>
<feature type="chain" id="PRO_5042929655" evidence="4">
    <location>
        <begin position="21"/>
        <end position="172"/>
    </location>
</feature>
<evidence type="ECO:0000256" key="3">
    <source>
        <dbReference type="ARBA" id="ARBA00022729"/>
    </source>
</evidence>
<dbReference type="InterPro" id="IPR008983">
    <property type="entry name" value="Tumour_necrosis_fac-like_dom"/>
</dbReference>
<keyword evidence="3 4" id="KW-0732">Signal</keyword>
<dbReference type="Proteomes" id="UP001381693">
    <property type="component" value="Unassembled WGS sequence"/>
</dbReference>
<feature type="domain" description="C1q" evidence="5">
    <location>
        <begin position="37"/>
        <end position="172"/>
    </location>
</feature>
<dbReference type="AlphaFoldDB" id="A0AAN8XT73"/>
<dbReference type="GO" id="GO:0005576">
    <property type="term" value="C:extracellular region"/>
    <property type="evidence" value="ECO:0007669"/>
    <property type="project" value="UniProtKB-SubCell"/>
</dbReference>
<evidence type="ECO:0000256" key="1">
    <source>
        <dbReference type="ARBA" id="ARBA00004613"/>
    </source>
</evidence>
<comment type="subcellular location">
    <subcellularLocation>
        <location evidence="1">Secreted</location>
    </subcellularLocation>
</comment>
<sequence length="172" mass="19447">MAFRRLIIIIYCCVVGLVLSQDESTRGPQSPIDQVFAPPPPSGCRAGFTVRKAETRNLLRRQKLRFQDVLTNTGGWSQSSSDFRAPCSGVYYFSFHAVSVQRGDFTLALMKNNVYQVTAYGSDDDYQQGSNSALLVLRRGDRVHLELQDGKIYEHPFNEAYTTFSGFLVERF</sequence>
<dbReference type="Pfam" id="PF00386">
    <property type="entry name" value="C1q"/>
    <property type="match status" value="1"/>
</dbReference>
<dbReference type="Gene3D" id="2.60.120.40">
    <property type="match status" value="1"/>
</dbReference>
<accession>A0AAN8XT73</accession>
<dbReference type="InterPro" id="IPR001073">
    <property type="entry name" value="C1q_dom"/>
</dbReference>
<dbReference type="PROSITE" id="PS50871">
    <property type="entry name" value="C1Q"/>
    <property type="match status" value="1"/>
</dbReference>
<evidence type="ECO:0000256" key="4">
    <source>
        <dbReference type="SAM" id="SignalP"/>
    </source>
</evidence>
<protein>
    <submittedName>
        <fullName evidence="6">Complement C1q-like protein 4</fullName>
    </submittedName>
</protein>
<evidence type="ECO:0000313" key="7">
    <source>
        <dbReference type="Proteomes" id="UP001381693"/>
    </source>
</evidence>
<comment type="caution">
    <text evidence="6">The sequence shown here is derived from an EMBL/GenBank/DDBJ whole genome shotgun (WGS) entry which is preliminary data.</text>
</comment>
<evidence type="ECO:0000256" key="2">
    <source>
        <dbReference type="ARBA" id="ARBA00022525"/>
    </source>
</evidence>
<proteinExistence type="predicted"/>
<dbReference type="PANTHER" id="PTHR22923">
    <property type="entry name" value="CEREBELLIN-RELATED"/>
    <property type="match status" value="1"/>
</dbReference>
<dbReference type="SUPFAM" id="SSF49842">
    <property type="entry name" value="TNF-like"/>
    <property type="match status" value="1"/>
</dbReference>